<dbReference type="NCBIfam" id="TIGR03715">
    <property type="entry name" value="KxYKxGKxW"/>
    <property type="match status" value="1"/>
</dbReference>
<dbReference type="Pfam" id="PF19258">
    <property type="entry name" value="KxYKxGKxW_sig"/>
    <property type="match status" value="1"/>
</dbReference>
<dbReference type="RefSeq" id="WP_125586119.1">
    <property type="nucleotide sequence ID" value="NZ_JBHTMO010000041.1"/>
</dbReference>
<evidence type="ECO:0000259" key="8">
    <source>
        <dbReference type="PROSITE" id="PS50847"/>
    </source>
</evidence>
<dbReference type="Pfam" id="PF00746">
    <property type="entry name" value="Gram_pos_anchor"/>
    <property type="match status" value="1"/>
</dbReference>
<gene>
    <name evidence="9" type="ORF">ACFQ3L_11395</name>
</gene>
<keyword evidence="6" id="KW-1133">Transmembrane helix</keyword>
<keyword evidence="10" id="KW-1185">Reference proteome</keyword>
<evidence type="ECO:0000256" key="5">
    <source>
        <dbReference type="SAM" id="MobiDB-lite"/>
    </source>
</evidence>
<feature type="domain" description="Gram-positive cocci surface proteins LPxTG" evidence="8">
    <location>
        <begin position="313"/>
        <end position="347"/>
    </location>
</feature>
<reference evidence="10" key="1">
    <citation type="journal article" date="2019" name="Int. J. Syst. Evol. Microbiol.">
        <title>The Global Catalogue of Microorganisms (GCM) 10K type strain sequencing project: providing services to taxonomists for standard genome sequencing and annotation.</title>
        <authorList>
            <consortium name="The Broad Institute Genomics Platform"/>
            <consortium name="The Broad Institute Genome Sequencing Center for Infectious Disease"/>
            <person name="Wu L."/>
            <person name="Ma J."/>
        </authorList>
    </citation>
    <scope>NUCLEOTIDE SEQUENCE [LARGE SCALE GENOMIC DNA]</scope>
    <source>
        <strain evidence="10">CCM 8911</strain>
    </source>
</reference>
<name>A0ABW4BCB4_9LACO</name>
<accession>A0ABW4BCB4</accession>
<dbReference type="InterPro" id="IPR022263">
    <property type="entry name" value="KxYKxGKxW"/>
</dbReference>
<keyword evidence="1" id="KW-0134">Cell wall</keyword>
<feature type="transmembrane region" description="Helical" evidence="6">
    <location>
        <begin position="322"/>
        <end position="341"/>
    </location>
</feature>
<evidence type="ECO:0000313" key="10">
    <source>
        <dbReference type="Proteomes" id="UP001597249"/>
    </source>
</evidence>
<evidence type="ECO:0000256" key="2">
    <source>
        <dbReference type="ARBA" id="ARBA00022525"/>
    </source>
</evidence>
<comment type="caution">
    <text evidence="9">The sequence shown here is derived from an EMBL/GenBank/DDBJ whole genome shotgun (WGS) entry which is preliminary data.</text>
</comment>
<dbReference type="EMBL" id="JBHTMO010000041">
    <property type="protein sequence ID" value="MFD1394173.1"/>
    <property type="molecule type" value="Genomic_DNA"/>
</dbReference>
<feature type="chain" id="PRO_5047422977" evidence="7">
    <location>
        <begin position="41"/>
        <end position="347"/>
    </location>
</feature>
<evidence type="ECO:0000313" key="9">
    <source>
        <dbReference type="EMBL" id="MFD1394173.1"/>
    </source>
</evidence>
<dbReference type="Proteomes" id="UP001597249">
    <property type="component" value="Unassembled WGS sequence"/>
</dbReference>
<feature type="signal peptide" evidence="7">
    <location>
        <begin position="1"/>
        <end position="40"/>
    </location>
</feature>
<keyword evidence="6" id="KW-0472">Membrane</keyword>
<evidence type="ECO:0000256" key="6">
    <source>
        <dbReference type="SAM" id="Phobius"/>
    </source>
</evidence>
<evidence type="ECO:0000256" key="7">
    <source>
        <dbReference type="SAM" id="SignalP"/>
    </source>
</evidence>
<evidence type="ECO:0000256" key="1">
    <source>
        <dbReference type="ARBA" id="ARBA00022512"/>
    </source>
</evidence>
<sequence length="347" mass="35351">MKDRTGAKKMYKVNKTWIAAGLAAATLFSVSTLGSNTVSADTTPAKDEAAVAIKKGDTAKLALNKLAQAAQKAAADRTAAETKLGNAINALEELAATKDLKNEKGVNVFIAAGIQGYQDAKAGKTTTAVIEKQAENAEAILAGVKADNTTPVTKTAVPDPVSKPGTLPDTDPQVKTQVAEPTHTNNLGQLGGLQATKTQVGEPVHTNNLGQLGGLQATKTQVGEPVHTNNLGQLGGLQATKTQLGTPASVTKEQLNKAGYDDNGLVKPTTITKVGTPASVTTAQLAKDGYDATGNKVTPAKTATKTTTTKAALPKTGDSNNVVAAGVGAVAVLGALFGLAGDRRRRA</sequence>
<dbReference type="InterPro" id="IPR019931">
    <property type="entry name" value="LPXTG_anchor"/>
</dbReference>
<keyword evidence="4" id="KW-0572">Peptidoglycan-anchor</keyword>
<dbReference type="PROSITE" id="PS50847">
    <property type="entry name" value="GRAM_POS_ANCHORING"/>
    <property type="match status" value="1"/>
</dbReference>
<organism evidence="9 10">
    <name type="scientific">Lacticaseibacillus jixianensis</name>
    <dbReference type="NCBI Taxonomy" id="2486012"/>
    <lineage>
        <taxon>Bacteria</taxon>
        <taxon>Bacillati</taxon>
        <taxon>Bacillota</taxon>
        <taxon>Bacilli</taxon>
        <taxon>Lactobacillales</taxon>
        <taxon>Lactobacillaceae</taxon>
        <taxon>Lacticaseibacillus</taxon>
    </lineage>
</organism>
<dbReference type="NCBIfam" id="TIGR01167">
    <property type="entry name" value="LPXTG_anchor"/>
    <property type="match status" value="1"/>
</dbReference>
<proteinExistence type="predicted"/>
<evidence type="ECO:0000256" key="3">
    <source>
        <dbReference type="ARBA" id="ARBA00022729"/>
    </source>
</evidence>
<protein>
    <submittedName>
        <fullName evidence="9">KxYKxGKxW signal peptide domain-containing protein</fullName>
    </submittedName>
</protein>
<feature type="region of interest" description="Disordered" evidence="5">
    <location>
        <begin position="151"/>
        <end position="173"/>
    </location>
</feature>
<evidence type="ECO:0000256" key="4">
    <source>
        <dbReference type="ARBA" id="ARBA00023088"/>
    </source>
</evidence>
<keyword evidence="3 7" id="KW-0732">Signal</keyword>
<keyword evidence="6" id="KW-0812">Transmembrane</keyword>
<keyword evidence="2" id="KW-0964">Secreted</keyword>